<keyword evidence="8" id="KW-1185">Reference proteome</keyword>
<dbReference type="SUPFAM" id="SSF52058">
    <property type="entry name" value="L domain-like"/>
    <property type="match status" value="1"/>
</dbReference>
<dbReference type="PANTHER" id="PTHR48063">
    <property type="entry name" value="LRR RECEPTOR-LIKE KINASE"/>
    <property type="match status" value="1"/>
</dbReference>
<evidence type="ECO:0000256" key="6">
    <source>
        <dbReference type="ARBA" id="ARBA00023180"/>
    </source>
</evidence>
<evidence type="ECO:0000256" key="3">
    <source>
        <dbReference type="ARBA" id="ARBA00022729"/>
    </source>
</evidence>
<dbReference type="InterPro" id="IPR001611">
    <property type="entry name" value="Leu-rich_rpt"/>
</dbReference>
<dbReference type="Gene3D" id="3.80.10.10">
    <property type="entry name" value="Ribonuclease Inhibitor"/>
    <property type="match status" value="1"/>
</dbReference>
<protein>
    <recommendedName>
        <fullName evidence="9">Leucine-rich repeat-containing N-terminal plant-type domain-containing protein</fullName>
    </recommendedName>
</protein>
<evidence type="ECO:0000256" key="5">
    <source>
        <dbReference type="ARBA" id="ARBA00023136"/>
    </source>
</evidence>
<keyword evidence="2" id="KW-0812">Transmembrane</keyword>
<evidence type="ECO:0008006" key="9">
    <source>
        <dbReference type="Google" id="ProtNLM"/>
    </source>
</evidence>
<dbReference type="PANTHER" id="PTHR48063:SF112">
    <property type="entry name" value="RECEPTOR LIKE PROTEIN 30-LIKE"/>
    <property type="match status" value="1"/>
</dbReference>
<accession>A0AAF1ANF4</accession>
<evidence type="ECO:0000256" key="4">
    <source>
        <dbReference type="ARBA" id="ARBA00022989"/>
    </source>
</evidence>
<keyword evidence="6" id="KW-0325">Glycoprotein</keyword>
<comment type="subcellular location">
    <subcellularLocation>
        <location evidence="1">Membrane</location>
        <topology evidence="1">Single-pass type I membrane protein</topology>
    </subcellularLocation>
</comment>
<evidence type="ECO:0000313" key="8">
    <source>
        <dbReference type="Proteomes" id="UP000077755"/>
    </source>
</evidence>
<evidence type="ECO:0000313" key="7">
    <source>
        <dbReference type="EMBL" id="WOG86445.1"/>
    </source>
</evidence>
<dbReference type="Pfam" id="PF00560">
    <property type="entry name" value="LRR_1"/>
    <property type="match status" value="2"/>
</dbReference>
<keyword evidence="3" id="KW-0732">Signal</keyword>
<evidence type="ECO:0000256" key="2">
    <source>
        <dbReference type="ARBA" id="ARBA00022692"/>
    </source>
</evidence>
<dbReference type="Proteomes" id="UP000077755">
    <property type="component" value="Chromosome 2"/>
</dbReference>
<dbReference type="InterPro" id="IPR032675">
    <property type="entry name" value="LRR_dom_sf"/>
</dbReference>
<sequence>MFSIDLSNNNISGEIPEELMHLRALSNLNLAGNHLAGRIPSRIGNLEKLEFLDLSRLNYMVLFHKVYRI</sequence>
<dbReference type="AlphaFoldDB" id="A0AAF1ANF4"/>
<dbReference type="GO" id="GO:0016020">
    <property type="term" value="C:membrane"/>
    <property type="evidence" value="ECO:0007669"/>
    <property type="project" value="UniProtKB-SubCell"/>
</dbReference>
<keyword evidence="5" id="KW-0472">Membrane</keyword>
<reference evidence="7" key="2">
    <citation type="submission" date="2022-03" db="EMBL/GenBank/DDBJ databases">
        <title>Draft title - Genomic analysis of global carrot germplasm unveils the trajectory of domestication and the origin of high carotenoid orange carrot.</title>
        <authorList>
            <person name="Iorizzo M."/>
            <person name="Ellison S."/>
            <person name="Senalik D."/>
            <person name="Macko-Podgorni A."/>
            <person name="Grzebelus D."/>
            <person name="Bostan H."/>
            <person name="Rolling W."/>
            <person name="Curaba J."/>
            <person name="Simon P."/>
        </authorList>
    </citation>
    <scope>NUCLEOTIDE SEQUENCE</scope>
    <source>
        <tissue evidence="7">Leaf</tissue>
    </source>
</reference>
<keyword evidence="4" id="KW-1133">Transmembrane helix</keyword>
<name>A0AAF1ANF4_DAUCS</name>
<dbReference type="InterPro" id="IPR046956">
    <property type="entry name" value="RLP23-like"/>
</dbReference>
<organism evidence="7 8">
    <name type="scientific">Daucus carota subsp. sativus</name>
    <name type="common">Carrot</name>
    <dbReference type="NCBI Taxonomy" id="79200"/>
    <lineage>
        <taxon>Eukaryota</taxon>
        <taxon>Viridiplantae</taxon>
        <taxon>Streptophyta</taxon>
        <taxon>Embryophyta</taxon>
        <taxon>Tracheophyta</taxon>
        <taxon>Spermatophyta</taxon>
        <taxon>Magnoliopsida</taxon>
        <taxon>eudicotyledons</taxon>
        <taxon>Gunneridae</taxon>
        <taxon>Pentapetalae</taxon>
        <taxon>asterids</taxon>
        <taxon>campanulids</taxon>
        <taxon>Apiales</taxon>
        <taxon>Apiaceae</taxon>
        <taxon>Apioideae</taxon>
        <taxon>Scandiceae</taxon>
        <taxon>Daucinae</taxon>
        <taxon>Daucus</taxon>
        <taxon>Daucus sect. Daucus</taxon>
    </lineage>
</organism>
<dbReference type="EMBL" id="CP093344">
    <property type="protein sequence ID" value="WOG86445.1"/>
    <property type="molecule type" value="Genomic_DNA"/>
</dbReference>
<reference evidence="7" key="1">
    <citation type="journal article" date="2016" name="Nat. Genet.">
        <title>A high-quality carrot genome assembly provides new insights into carotenoid accumulation and asterid genome evolution.</title>
        <authorList>
            <person name="Iorizzo M."/>
            <person name="Ellison S."/>
            <person name="Senalik D."/>
            <person name="Zeng P."/>
            <person name="Satapoomin P."/>
            <person name="Huang J."/>
            <person name="Bowman M."/>
            <person name="Iovene M."/>
            <person name="Sanseverino W."/>
            <person name="Cavagnaro P."/>
            <person name="Yildiz M."/>
            <person name="Macko-Podgorni A."/>
            <person name="Moranska E."/>
            <person name="Grzebelus E."/>
            <person name="Grzebelus D."/>
            <person name="Ashrafi H."/>
            <person name="Zheng Z."/>
            <person name="Cheng S."/>
            <person name="Spooner D."/>
            <person name="Van Deynze A."/>
            <person name="Simon P."/>
        </authorList>
    </citation>
    <scope>NUCLEOTIDE SEQUENCE</scope>
    <source>
        <tissue evidence="7">Leaf</tissue>
    </source>
</reference>
<evidence type="ECO:0000256" key="1">
    <source>
        <dbReference type="ARBA" id="ARBA00004479"/>
    </source>
</evidence>
<proteinExistence type="predicted"/>
<gene>
    <name evidence="7" type="ORF">DCAR_0205650</name>
</gene>